<accession>A0A0M8ZYJ0</accession>
<feature type="transmembrane region" description="Helical" evidence="10">
    <location>
        <begin position="506"/>
        <end position="528"/>
    </location>
</feature>
<feature type="transmembrane region" description="Helical" evidence="10">
    <location>
        <begin position="1279"/>
        <end position="1301"/>
    </location>
</feature>
<sequence>MTDEPGTVERKYDNLSEYSIQVNRLILRPIGAWPDSNSTTLEKIGSRISTIICWCFWLFTMIPGVLNIILEKEDIYIKLKTLGPLCDWGVGGFNYAMLLLRRNDIHDCLEHIRTDWKIITRSEDQQVMLKNAKLGRYVAGFCAAFMQGGVFSACIVYGVFTQTVEVGNETLIIYTLPCPPYKLPVQTKSIHDIILGTQFLSAFISISSTTGVFSLATVFASHALGQLNIMMTWINEFVNQQSRYQNSNACVNKIGAIVEHHLRVLSFIARIESIMSPIWFMEMFKSLLGMCMPSYYILAELSEFNIRNLTVYSMVLISMTCNIFLICYIGEVLTEECKKIGDVVYMTDWYHLPEKDILSLIMIISRSGVEVKMTAGKIIDMSLFTFATMNRWILKPIGAWPITNSTTTVEKIMSRILTVVCWFISLFTIIPGVLNIILEKEDIYLKLKTLGPLSHWCVGGFNYAVLLLRKSDIHYCIEHIRTDWKMITRSEDQQVMLKNAKLGRRVAGFCAAFMQGGVFSTCIVYGVFTSQTIQVGNETMVVYGLPCPPYKLPIQLKPIHDIILGTQFLSAFVVTTSATGAFGLAAVFASHAVGQLNIMVAWEWSEYNIQNLTTYAMILISMTCNIFLVCYIGEVLSKECQNIGDVVYMTNWYRLPDKDILSLIMIISRSSVKVKMTAGKIIDMSLFTFANYTLLLIESTDGSKEISTAQAASSFNLILSDIANKVSNSKPSISTMTDDLRTIERKFGGLSEYSIQVNQWILKPIGAWPVTNSTTTVEKIRSRILTVVCWCLSLFTIIPGVLNIILEKEDIYLKLKTLGPLSHWCVGGFNYAVLLLRKNDIHYCIEHIRTDWKMITRSEDQQVMLKNAKLGRYVAGFCAAFMQGGVFCTCLVLGAFKRTIEIGNETMTVYTLPCPAYKFPVQTNPTHDIILGTQFLSAFIASSSAAGAFSLATVFASHALGQLNIMMTWVDEFVNRQSRDENNNACVNKTGIIVEHHLRVLSFIARIERIMSPICFMEMFKCMLGMCMANYYILVYTLLLIESTDGSKEISTAQAASSFNLILSDNANEVSNSKLSVSTMTDDLRTIERKFGGLSEYSIQVNQWILKPIGAWPVTNSTTTVEKITSRILTVVCWCFSLFTIIPGVLNIMLEKEDIYLKLKTLGPLSHWCVGGFNYAVLLLRKNDIHYCIEHIRTDWKMITRSEDQQVMLKNAKLGRYVAGFCAAFMQGGVFCTCLVLGAFKRTIEIGNETMTVYTLPCPAYKFPVQTNPTHDVILGTQFLSAFIASSSAAGAFSLATVFASHALGQLNIMMTWVDEFVNRQSRDENNNGCVNKIGIIVEHHLRVLSFIARIERIMSPICFMEMFKCMLGMCMPSYYILACKKIGDMVYMTNWYHLSDKDILSMIMIILRSRVEVKMTAGKIIDMSVFTFASIVKTVFAYLNMLCQTTMM</sequence>
<dbReference type="Proteomes" id="UP000053105">
    <property type="component" value="Unassembled WGS sequence"/>
</dbReference>
<evidence type="ECO:0000256" key="4">
    <source>
        <dbReference type="ARBA" id="ARBA00022692"/>
    </source>
</evidence>
<evidence type="ECO:0000313" key="12">
    <source>
        <dbReference type="Proteomes" id="UP000053105"/>
    </source>
</evidence>
<gene>
    <name evidence="11" type="ORF">WN51_13788</name>
</gene>
<reference evidence="11 12" key="1">
    <citation type="submission" date="2015-07" db="EMBL/GenBank/DDBJ databases">
        <title>The genome of Melipona quadrifasciata.</title>
        <authorList>
            <person name="Pan H."/>
            <person name="Kapheim K."/>
        </authorList>
    </citation>
    <scope>NUCLEOTIDE SEQUENCE [LARGE SCALE GENOMIC DNA]</scope>
    <source>
        <strain evidence="11">0111107301</strain>
        <tissue evidence="11">Whole body</tissue>
    </source>
</reference>
<evidence type="ECO:0000256" key="9">
    <source>
        <dbReference type="ARBA" id="ARBA00023224"/>
    </source>
</evidence>
<feature type="transmembrane region" description="Helical" evidence="10">
    <location>
        <begin position="568"/>
        <end position="592"/>
    </location>
</feature>
<feature type="transmembrane region" description="Helical" evidence="10">
    <location>
        <begin position="416"/>
        <end position="438"/>
    </location>
</feature>
<dbReference type="GO" id="GO:0005886">
    <property type="term" value="C:plasma membrane"/>
    <property type="evidence" value="ECO:0007669"/>
    <property type="project" value="UniProtKB-SubCell"/>
</dbReference>
<evidence type="ECO:0000256" key="5">
    <source>
        <dbReference type="ARBA" id="ARBA00022725"/>
    </source>
</evidence>
<keyword evidence="8 11" id="KW-0675">Receptor</keyword>
<dbReference type="OrthoDB" id="6617147at2759"/>
<feature type="transmembrane region" description="Helical" evidence="10">
    <location>
        <begin position="48"/>
        <end position="70"/>
    </location>
</feature>
<dbReference type="PANTHER" id="PTHR21137:SF35">
    <property type="entry name" value="ODORANT RECEPTOR 19A-RELATED"/>
    <property type="match status" value="1"/>
</dbReference>
<name>A0A0M8ZYJ0_9HYME</name>
<evidence type="ECO:0000256" key="3">
    <source>
        <dbReference type="ARBA" id="ARBA00022606"/>
    </source>
</evidence>
<feature type="transmembrane region" description="Helical" evidence="10">
    <location>
        <begin position="199"/>
        <end position="221"/>
    </location>
</feature>
<evidence type="ECO:0000256" key="2">
    <source>
        <dbReference type="ARBA" id="ARBA00022475"/>
    </source>
</evidence>
<feature type="transmembrane region" description="Helical" evidence="10">
    <location>
        <begin position="137"/>
        <end position="160"/>
    </location>
</feature>
<dbReference type="Gene3D" id="3.30.200.260">
    <property type="match status" value="2"/>
</dbReference>
<proteinExistence type="predicted"/>
<dbReference type="STRING" id="166423.A0A0M8ZYJ0"/>
<dbReference type="GO" id="GO:0004984">
    <property type="term" value="F:olfactory receptor activity"/>
    <property type="evidence" value="ECO:0007669"/>
    <property type="project" value="InterPro"/>
</dbReference>
<feature type="transmembrane region" description="Helical" evidence="10">
    <location>
        <begin position="1217"/>
        <end position="1240"/>
    </location>
</feature>
<comment type="subcellular location">
    <subcellularLocation>
        <location evidence="1">Cell membrane</location>
        <topology evidence="1">Multi-pass membrane protein</topology>
    </subcellularLocation>
</comment>
<feature type="transmembrane region" description="Helical" evidence="10">
    <location>
        <begin position="873"/>
        <end position="896"/>
    </location>
</feature>
<keyword evidence="12" id="KW-1185">Reference proteome</keyword>
<keyword evidence="4 10" id="KW-0812">Transmembrane</keyword>
<feature type="transmembrane region" description="Helical" evidence="10">
    <location>
        <begin position="278"/>
        <end position="298"/>
    </location>
</feature>
<dbReference type="EMBL" id="KQ435794">
    <property type="protein sequence ID" value="KOX73710.1"/>
    <property type="molecule type" value="Genomic_DNA"/>
</dbReference>
<protein>
    <submittedName>
        <fullName evidence="11">Putative odorant receptor 83a</fullName>
    </submittedName>
</protein>
<evidence type="ECO:0000256" key="10">
    <source>
        <dbReference type="SAM" id="Phobius"/>
    </source>
</evidence>
<dbReference type="Pfam" id="PF02949">
    <property type="entry name" value="7tm_6"/>
    <property type="match status" value="4"/>
</dbReference>
<feature type="transmembrane region" description="Helical" evidence="10">
    <location>
        <begin position="1421"/>
        <end position="1440"/>
    </location>
</feature>
<dbReference type="PANTHER" id="PTHR21137">
    <property type="entry name" value="ODORANT RECEPTOR"/>
    <property type="match status" value="1"/>
</dbReference>
<keyword evidence="6 10" id="KW-1133">Transmembrane helix</keyword>
<keyword evidence="7 10" id="KW-0472">Membrane</keyword>
<keyword evidence="5" id="KW-0552">Olfaction</keyword>
<dbReference type="GO" id="GO:0007165">
    <property type="term" value="P:signal transduction"/>
    <property type="evidence" value="ECO:0007669"/>
    <property type="project" value="UniProtKB-KW"/>
</dbReference>
<feature type="transmembrane region" description="Helical" evidence="10">
    <location>
        <begin position="1128"/>
        <end position="1150"/>
    </location>
</feature>
<feature type="transmembrane region" description="Helical" evidence="10">
    <location>
        <begin position="1019"/>
        <end position="1041"/>
    </location>
</feature>
<evidence type="ECO:0000256" key="1">
    <source>
        <dbReference type="ARBA" id="ARBA00004651"/>
    </source>
</evidence>
<organism evidence="11 12">
    <name type="scientific">Melipona quadrifasciata</name>
    <dbReference type="NCBI Taxonomy" id="166423"/>
    <lineage>
        <taxon>Eukaryota</taxon>
        <taxon>Metazoa</taxon>
        <taxon>Ecdysozoa</taxon>
        <taxon>Arthropoda</taxon>
        <taxon>Hexapoda</taxon>
        <taxon>Insecta</taxon>
        <taxon>Pterygota</taxon>
        <taxon>Neoptera</taxon>
        <taxon>Endopterygota</taxon>
        <taxon>Hymenoptera</taxon>
        <taxon>Apocrita</taxon>
        <taxon>Aculeata</taxon>
        <taxon>Apoidea</taxon>
        <taxon>Anthophila</taxon>
        <taxon>Apidae</taxon>
        <taxon>Melipona</taxon>
    </lineage>
</organism>
<feature type="transmembrane region" description="Helical" evidence="10">
    <location>
        <begin position="310"/>
        <end position="330"/>
    </location>
</feature>
<keyword evidence="2" id="KW-1003">Cell membrane</keyword>
<feature type="transmembrane region" description="Helical" evidence="10">
    <location>
        <begin position="784"/>
        <end position="806"/>
    </location>
</feature>
<feature type="transmembrane region" description="Helical" evidence="10">
    <location>
        <begin position="612"/>
        <end position="632"/>
    </location>
</feature>
<keyword evidence="3" id="KW-0716">Sensory transduction</keyword>
<evidence type="ECO:0000256" key="7">
    <source>
        <dbReference type="ARBA" id="ARBA00023136"/>
    </source>
</evidence>
<evidence type="ECO:0000313" key="11">
    <source>
        <dbReference type="EMBL" id="KOX73710.1"/>
    </source>
</evidence>
<keyword evidence="9" id="KW-0807">Transducer</keyword>
<dbReference type="GO" id="GO:0005549">
    <property type="term" value="F:odorant binding"/>
    <property type="evidence" value="ECO:0007669"/>
    <property type="project" value="InterPro"/>
</dbReference>
<evidence type="ECO:0000256" key="8">
    <source>
        <dbReference type="ARBA" id="ARBA00023170"/>
    </source>
</evidence>
<feature type="transmembrane region" description="Helical" evidence="10">
    <location>
        <begin position="1358"/>
        <end position="1379"/>
    </location>
</feature>
<dbReference type="InterPro" id="IPR004117">
    <property type="entry name" value="7tm6_olfct_rcpt"/>
</dbReference>
<evidence type="ECO:0000256" key="6">
    <source>
        <dbReference type="ARBA" id="ARBA00022989"/>
    </source>
</evidence>